<feature type="domain" description="Copper amine oxidase N3-terminal" evidence="6">
    <location>
        <begin position="110"/>
        <end position="187"/>
    </location>
</feature>
<evidence type="ECO:0000313" key="7">
    <source>
        <dbReference type="EMBL" id="CDH56408.1"/>
    </source>
</evidence>
<reference evidence="7" key="1">
    <citation type="submission" date="2013-08" db="EMBL/GenBank/DDBJ databases">
        <title>Gene expansion shapes genome architecture in the human pathogen Lichtheimia corymbifera: an evolutionary genomics analysis in the ancient terrestrial Mucorales (Mucoromycotina).</title>
        <authorList>
            <person name="Schwartze V.U."/>
            <person name="Winter S."/>
            <person name="Shelest E."/>
            <person name="Marcet-Houben M."/>
            <person name="Horn F."/>
            <person name="Wehner S."/>
            <person name="Hoffmann K."/>
            <person name="Riege K."/>
            <person name="Sammeth M."/>
            <person name="Nowrousian M."/>
            <person name="Valiante V."/>
            <person name="Linde J."/>
            <person name="Jacobsen I.D."/>
            <person name="Marz M."/>
            <person name="Brakhage A.A."/>
            <person name="Gabaldon T."/>
            <person name="Bocker S."/>
            <person name="Voigt K."/>
        </authorList>
    </citation>
    <scope>NUCLEOTIDE SEQUENCE [LARGE SCALE GENOMIC DNA]</scope>
    <source>
        <strain evidence="7">FSU 9682</strain>
    </source>
</reference>
<dbReference type="Gene3D" id="3.10.450.40">
    <property type="match status" value="2"/>
</dbReference>
<dbReference type="InterPro" id="IPR016182">
    <property type="entry name" value="Cu_amine_oxidase_N-reg"/>
</dbReference>
<dbReference type="Pfam" id="PF02728">
    <property type="entry name" value="Cu_amine_oxidN3"/>
    <property type="match status" value="1"/>
</dbReference>
<sequence length="191" mass="21772">MSHTSMTNDHPLNPFDNLSAEEIRLASSIIRKAHGSIGYIFSSISLKEPPKDIMLSYLGWENASNTPSIIDREALVILVDRPSGLVHEVMINLSKQSIIQWKKLHKVQPTLHPDEMMEAEEMILQDPGVIDQCKQLGIDDMKTVFADTWGIGWQDTIKNRRLIQAFLYIRTCPGDNQYAHPLDFVPIYGKW</sequence>
<dbReference type="InterPro" id="IPR000269">
    <property type="entry name" value="Cu_amine_oxidase"/>
</dbReference>
<comment type="cofactor">
    <cofactor evidence="1">
        <name>Mn(2+)</name>
        <dbReference type="ChEBI" id="CHEBI:29035"/>
    </cofactor>
</comment>
<dbReference type="GO" id="GO:0005507">
    <property type="term" value="F:copper ion binding"/>
    <property type="evidence" value="ECO:0007669"/>
    <property type="project" value="InterPro"/>
</dbReference>
<keyword evidence="4" id="KW-0801">TPQ</keyword>
<keyword evidence="8" id="KW-1185">Reference proteome</keyword>
<keyword evidence="4" id="KW-0479">Metal-binding</keyword>
<dbReference type="STRING" id="1263082.A0A068S202"/>
<dbReference type="PANTHER" id="PTHR10638">
    <property type="entry name" value="COPPER AMINE OXIDASE"/>
    <property type="match status" value="1"/>
</dbReference>
<dbReference type="SUPFAM" id="SSF54416">
    <property type="entry name" value="Amine oxidase N-terminal region"/>
    <property type="match status" value="2"/>
</dbReference>
<dbReference type="EMBL" id="CBTN010000037">
    <property type="protein sequence ID" value="CDH56408.1"/>
    <property type="molecule type" value="Genomic_DNA"/>
</dbReference>
<dbReference type="GO" id="GO:0048038">
    <property type="term" value="F:quinone binding"/>
    <property type="evidence" value="ECO:0007669"/>
    <property type="project" value="InterPro"/>
</dbReference>
<dbReference type="PANTHER" id="PTHR10638:SF86">
    <property type="entry name" value="COPPER AMINE OXIDASE 1-RELATED"/>
    <property type="match status" value="1"/>
</dbReference>
<comment type="similarity">
    <text evidence="4">Belongs to the copper/topaquinone oxidase family.</text>
</comment>
<keyword evidence="4" id="KW-0560">Oxidoreductase</keyword>
<dbReference type="InterPro" id="IPR015800">
    <property type="entry name" value="Cu_amine_oxidase_N2"/>
</dbReference>
<evidence type="ECO:0000259" key="6">
    <source>
        <dbReference type="Pfam" id="PF02728"/>
    </source>
</evidence>
<accession>A0A068S202</accession>
<keyword evidence="4" id="KW-0186">Copper</keyword>
<dbReference type="GO" id="GO:0008131">
    <property type="term" value="F:primary methylamine oxidase activity"/>
    <property type="evidence" value="ECO:0007669"/>
    <property type="project" value="InterPro"/>
</dbReference>
<comment type="cofactor">
    <cofactor evidence="4">
        <name>Cu cation</name>
        <dbReference type="ChEBI" id="CHEBI:23378"/>
    </cofactor>
    <text evidence="4">Contains 1 topaquinone per subunit.</text>
</comment>
<comment type="caution">
    <text evidence="7">The sequence shown here is derived from an EMBL/GenBank/DDBJ whole genome shotgun (WGS) entry which is preliminary data.</text>
</comment>
<comment type="cofactor">
    <cofactor evidence="2">
        <name>Zn(2+)</name>
        <dbReference type="ChEBI" id="CHEBI:29105"/>
    </cofactor>
</comment>
<dbReference type="GO" id="GO:0009308">
    <property type="term" value="P:amine metabolic process"/>
    <property type="evidence" value="ECO:0007669"/>
    <property type="project" value="UniProtKB-UniRule"/>
</dbReference>
<keyword evidence="3" id="KW-0464">Manganese</keyword>
<name>A0A068S202_9FUNG</name>
<organism evidence="7 8">
    <name type="scientific">Lichtheimia corymbifera JMRC:FSU:9682</name>
    <dbReference type="NCBI Taxonomy" id="1263082"/>
    <lineage>
        <taxon>Eukaryota</taxon>
        <taxon>Fungi</taxon>
        <taxon>Fungi incertae sedis</taxon>
        <taxon>Mucoromycota</taxon>
        <taxon>Mucoromycotina</taxon>
        <taxon>Mucoromycetes</taxon>
        <taxon>Mucorales</taxon>
        <taxon>Lichtheimiaceae</taxon>
        <taxon>Lichtheimia</taxon>
    </lineage>
</organism>
<dbReference type="Proteomes" id="UP000027586">
    <property type="component" value="Unassembled WGS sequence"/>
</dbReference>
<dbReference type="VEuPathDB" id="FungiDB:LCOR_07461.1"/>
<gene>
    <name evidence="7" type="ORF">LCOR_07461.1</name>
</gene>
<feature type="domain" description="Copper amine oxidase N2-terminal" evidence="5">
    <location>
        <begin position="14"/>
        <end position="102"/>
    </location>
</feature>
<evidence type="ECO:0000256" key="3">
    <source>
        <dbReference type="ARBA" id="ARBA00023211"/>
    </source>
</evidence>
<dbReference type="InterPro" id="IPR015802">
    <property type="entry name" value="Cu_amine_oxidase_N3"/>
</dbReference>
<evidence type="ECO:0000259" key="5">
    <source>
        <dbReference type="Pfam" id="PF02727"/>
    </source>
</evidence>
<dbReference type="AlphaFoldDB" id="A0A068S202"/>
<dbReference type="EC" id="1.4.3.-" evidence="4"/>
<proteinExistence type="inferred from homology"/>
<dbReference type="Pfam" id="PF02727">
    <property type="entry name" value="Cu_amine_oxidN2"/>
    <property type="match status" value="1"/>
</dbReference>
<protein>
    <recommendedName>
        <fullName evidence="4">Amine oxidase</fullName>
        <ecNumber evidence="4">1.4.3.-</ecNumber>
    </recommendedName>
</protein>
<evidence type="ECO:0000256" key="2">
    <source>
        <dbReference type="ARBA" id="ARBA00001947"/>
    </source>
</evidence>
<comment type="PTM">
    <text evidence="4">Topaquinone (TPQ) is generated by copper-dependent autoxidation of a specific tyrosyl residue.</text>
</comment>
<evidence type="ECO:0000256" key="4">
    <source>
        <dbReference type="RuleBase" id="RU000672"/>
    </source>
</evidence>
<evidence type="ECO:0000313" key="8">
    <source>
        <dbReference type="Proteomes" id="UP000027586"/>
    </source>
</evidence>
<dbReference type="OrthoDB" id="2212155at2759"/>
<evidence type="ECO:0000256" key="1">
    <source>
        <dbReference type="ARBA" id="ARBA00001936"/>
    </source>
</evidence>